<organism evidence="1 2">
    <name type="scientific">Deinococcus hopiensis KR-140</name>
    <dbReference type="NCBI Taxonomy" id="695939"/>
    <lineage>
        <taxon>Bacteria</taxon>
        <taxon>Thermotogati</taxon>
        <taxon>Deinococcota</taxon>
        <taxon>Deinococci</taxon>
        <taxon>Deinococcales</taxon>
        <taxon>Deinococcaceae</taxon>
        <taxon>Deinococcus</taxon>
    </lineage>
</organism>
<evidence type="ECO:0000313" key="1">
    <source>
        <dbReference type="EMBL" id="SMB78417.1"/>
    </source>
</evidence>
<gene>
    <name evidence="1" type="ORF">SAMN00790413_06651</name>
</gene>
<evidence type="ECO:0000313" key="2">
    <source>
        <dbReference type="Proteomes" id="UP000192582"/>
    </source>
</evidence>
<proteinExistence type="predicted"/>
<dbReference type="EMBL" id="FWWU01000002">
    <property type="protein sequence ID" value="SMB78417.1"/>
    <property type="molecule type" value="Genomic_DNA"/>
</dbReference>
<dbReference type="AlphaFoldDB" id="A0A1W1UBG8"/>
<protein>
    <submittedName>
        <fullName evidence="1">Uncharacterized protein</fullName>
    </submittedName>
</protein>
<accession>A0A1W1UBG8</accession>
<reference evidence="1 2" key="1">
    <citation type="submission" date="2017-04" db="EMBL/GenBank/DDBJ databases">
        <authorList>
            <person name="Afonso C.L."/>
            <person name="Miller P.J."/>
            <person name="Scott M.A."/>
            <person name="Spackman E."/>
            <person name="Goraichik I."/>
            <person name="Dimitrov K.M."/>
            <person name="Suarez D.L."/>
            <person name="Swayne D.E."/>
        </authorList>
    </citation>
    <scope>NUCLEOTIDE SEQUENCE [LARGE SCALE GENOMIC DNA]</scope>
    <source>
        <strain evidence="1 2">KR-140</strain>
    </source>
</reference>
<dbReference type="Proteomes" id="UP000192582">
    <property type="component" value="Unassembled WGS sequence"/>
</dbReference>
<sequence>MGVSCAPTQVSSVTSIKTTPAKAGTELEDGKKRLWEKLDAATRQLVIHLEEDDKKNMIYRAELGDEDHSYFVLSWFDAKTSSLIHTSCVVK</sequence>
<name>A0A1W1UBG8_9DEIO</name>
<keyword evidence="2" id="KW-1185">Reference proteome</keyword>